<comment type="function">
    <text evidence="2">Pyridoxal 5'-phosphate (PLP)-binding protein, which is involved in PLP homeostasis.</text>
</comment>
<accession>A0AA91FQ91</accession>
<comment type="cofactor">
    <cofactor evidence="3">
        <name>pyridoxal 5'-phosphate</name>
        <dbReference type="ChEBI" id="CHEBI:597326"/>
    </cofactor>
</comment>
<dbReference type="PIRSF" id="PIRSF004848">
    <property type="entry name" value="YBL036c_PLPDEIII"/>
    <property type="match status" value="1"/>
</dbReference>
<organism evidence="6">
    <name type="scientific">Faucicola osloensis</name>
    <name type="common">Moraxella osloensis</name>
    <dbReference type="NCBI Taxonomy" id="34062"/>
    <lineage>
        <taxon>Bacteria</taxon>
        <taxon>Pseudomonadati</taxon>
        <taxon>Pseudomonadota</taxon>
        <taxon>Gammaproteobacteria</taxon>
        <taxon>Moraxellales</taxon>
        <taxon>Moraxellaceae</taxon>
        <taxon>Faucicola</taxon>
    </lineage>
</organism>
<dbReference type="CDD" id="cd06824">
    <property type="entry name" value="PLPDE_III_Yggs_like"/>
    <property type="match status" value="1"/>
</dbReference>
<name>A0AA91FQ91_FAUOS</name>
<dbReference type="Pfam" id="PF01168">
    <property type="entry name" value="Ala_racemase_N"/>
    <property type="match status" value="1"/>
</dbReference>
<dbReference type="HAMAP" id="MF_02087">
    <property type="entry name" value="PLP_homeostasis"/>
    <property type="match status" value="1"/>
</dbReference>
<reference evidence="6" key="1">
    <citation type="submission" date="2016-06" db="EMBL/GenBank/DDBJ databases">
        <title>Draft genome of Moraxella osloensis CCUG 67237.</title>
        <authorList>
            <person name="Salva-Serra F."/>
            <person name="Engstrom-Jakobsson H."/>
            <person name="Thorell K."/>
            <person name="Gonzales-Siles L."/>
            <person name="Karlsson R."/>
            <person name="Boulund F."/>
            <person name="Engstrand L."/>
            <person name="Kristiansson E."/>
            <person name="Moore E."/>
        </authorList>
    </citation>
    <scope>NUCLEOTIDE SEQUENCE [LARGE SCALE GENOMIC DNA]</scope>
    <source>
        <strain evidence="6">CCUG 67237</strain>
    </source>
</reference>
<feature type="domain" description="Alanine racemase N-terminal" evidence="5">
    <location>
        <begin position="20"/>
        <end position="240"/>
    </location>
</feature>
<evidence type="ECO:0000256" key="4">
    <source>
        <dbReference type="RuleBase" id="RU004514"/>
    </source>
</evidence>
<feature type="modified residue" description="N6-(pyridoxal phosphate)lysine" evidence="2 3">
    <location>
        <position position="47"/>
    </location>
</feature>
<evidence type="ECO:0000313" key="6">
    <source>
        <dbReference type="EMBL" id="OBX63566.1"/>
    </source>
</evidence>
<dbReference type="InterPro" id="IPR029066">
    <property type="entry name" value="PLP-binding_barrel"/>
</dbReference>
<dbReference type="Gene3D" id="3.20.20.10">
    <property type="entry name" value="Alanine racemase"/>
    <property type="match status" value="1"/>
</dbReference>
<dbReference type="EMBL" id="LZMT01000023">
    <property type="protein sequence ID" value="OBX63566.1"/>
    <property type="molecule type" value="Genomic_DNA"/>
</dbReference>
<protein>
    <recommendedName>
        <fullName evidence="2">Pyridoxal phosphate homeostasis protein</fullName>
        <shortName evidence="2">PLP homeostasis protein</shortName>
    </recommendedName>
</protein>
<evidence type="ECO:0000256" key="2">
    <source>
        <dbReference type="HAMAP-Rule" id="MF_02087"/>
    </source>
</evidence>
<evidence type="ECO:0000256" key="3">
    <source>
        <dbReference type="PIRSR" id="PIRSR004848-1"/>
    </source>
</evidence>
<dbReference type="NCBIfam" id="TIGR00044">
    <property type="entry name" value="YggS family pyridoxal phosphate-dependent enzyme"/>
    <property type="match status" value="1"/>
</dbReference>
<dbReference type="InterPro" id="IPR011078">
    <property type="entry name" value="PyrdxlP_homeostasis"/>
</dbReference>
<gene>
    <name evidence="6" type="ORF">A9299_00730</name>
</gene>
<dbReference type="SUPFAM" id="SSF51419">
    <property type="entry name" value="PLP-binding barrel"/>
    <property type="match status" value="1"/>
</dbReference>
<dbReference type="PANTHER" id="PTHR10146:SF14">
    <property type="entry name" value="PYRIDOXAL PHOSPHATE HOMEOSTASIS PROTEIN"/>
    <property type="match status" value="1"/>
</dbReference>
<dbReference type="InterPro" id="IPR001608">
    <property type="entry name" value="Ala_racemase_N"/>
</dbReference>
<dbReference type="GO" id="GO:0030170">
    <property type="term" value="F:pyridoxal phosphate binding"/>
    <property type="evidence" value="ECO:0007669"/>
    <property type="project" value="UniProtKB-UniRule"/>
</dbReference>
<evidence type="ECO:0000259" key="5">
    <source>
        <dbReference type="Pfam" id="PF01168"/>
    </source>
</evidence>
<sequence>MQIFDVQQPSATIAPDAENQALIARWQQVKTDVARLNPTVKLLAVSKTKPNWMIRTLAQQGQQDFGENYVQEAVTKIAALKDVTANEQPLVWHYIGHIQRNKTKELAAHFDWVHGVDRLIIAQRLNEQRGEHLAPLNICIEVNIDDEASKSGCQPDQLPELVTEISQLPNLQLRGLMIIPAKNSASAFVKTQQLFEQNRRYHAHPEQWDTLSMGMSGDIEQAIAAGATIVRVGTAIFGARDYRE</sequence>
<evidence type="ECO:0000256" key="1">
    <source>
        <dbReference type="ARBA" id="ARBA00022898"/>
    </source>
</evidence>
<keyword evidence="1 2" id="KW-0663">Pyridoxal phosphate</keyword>
<dbReference type="PANTHER" id="PTHR10146">
    <property type="entry name" value="PROLINE SYNTHETASE CO-TRANSCRIBED BACTERIAL HOMOLOG PROTEIN"/>
    <property type="match status" value="1"/>
</dbReference>
<proteinExistence type="inferred from homology"/>
<comment type="similarity">
    <text evidence="2 4">Belongs to the pyridoxal phosphate-binding protein YggS/PROSC family.</text>
</comment>
<dbReference type="AlphaFoldDB" id="A0AA91FQ91"/>
<dbReference type="FunFam" id="3.20.20.10:FF:000018">
    <property type="entry name" value="Pyridoxal phosphate homeostasis protein"/>
    <property type="match status" value="1"/>
</dbReference>
<comment type="caution">
    <text evidence="6">The sequence shown here is derived from an EMBL/GenBank/DDBJ whole genome shotgun (WGS) entry which is preliminary data.</text>
</comment>